<evidence type="ECO:0000313" key="2">
    <source>
        <dbReference type="Proteomes" id="UP001596023"/>
    </source>
</evidence>
<protein>
    <submittedName>
        <fullName evidence="1">Uncharacterized protein</fullName>
    </submittedName>
</protein>
<organism evidence="1 2">
    <name type="scientific">Dysgonomonas termitidis</name>
    <dbReference type="NCBI Taxonomy" id="1516126"/>
    <lineage>
        <taxon>Bacteria</taxon>
        <taxon>Pseudomonadati</taxon>
        <taxon>Bacteroidota</taxon>
        <taxon>Bacteroidia</taxon>
        <taxon>Bacteroidales</taxon>
        <taxon>Dysgonomonadaceae</taxon>
        <taxon>Dysgonomonas</taxon>
    </lineage>
</organism>
<gene>
    <name evidence="1" type="ORF">ACFO6W_13780</name>
</gene>
<dbReference type="RefSeq" id="WP_379997376.1">
    <property type="nucleotide sequence ID" value="NZ_JBHSGN010000079.1"/>
</dbReference>
<reference evidence="2" key="1">
    <citation type="journal article" date="2019" name="Int. J. Syst. Evol. Microbiol.">
        <title>The Global Catalogue of Microorganisms (GCM) 10K type strain sequencing project: providing services to taxonomists for standard genome sequencing and annotation.</title>
        <authorList>
            <consortium name="The Broad Institute Genomics Platform"/>
            <consortium name="The Broad Institute Genome Sequencing Center for Infectious Disease"/>
            <person name="Wu L."/>
            <person name="Ma J."/>
        </authorList>
    </citation>
    <scope>NUCLEOTIDE SEQUENCE [LARGE SCALE GENOMIC DNA]</scope>
    <source>
        <strain evidence="2">CCUG 66188</strain>
    </source>
</reference>
<name>A0ABV9KYC3_9BACT</name>
<proteinExistence type="predicted"/>
<evidence type="ECO:0000313" key="1">
    <source>
        <dbReference type="EMBL" id="MFC4674768.1"/>
    </source>
</evidence>
<accession>A0ABV9KYC3</accession>
<dbReference type="Proteomes" id="UP001596023">
    <property type="component" value="Unassembled WGS sequence"/>
</dbReference>
<feature type="non-terminal residue" evidence="1">
    <location>
        <position position="92"/>
    </location>
</feature>
<dbReference type="EMBL" id="JBHSGN010000079">
    <property type="protein sequence ID" value="MFC4674768.1"/>
    <property type="molecule type" value="Genomic_DNA"/>
</dbReference>
<sequence length="92" mass="10672">MRAKDYIEKNKNSISHLEEVTQAIADLYPLRSDEVATGEYHERILTADRRYQKYRYSAMDYELNKSIMAGQKPVFAYNPGEINKDTAPAVRL</sequence>
<comment type="caution">
    <text evidence="1">The sequence shown here is derived from an EMBL/GenBank/DDBJ whole genome shotgun (WGS) entry which is preliminary data.</text>
</comment>
<keyword evidence="2" id="KW-1185">Reference proteome</keyword>